<reference evidence="1 2" key="1">
    <citation type="submission" date="2023-01" db="EMBL/GenBank/DDBJ databases">
        <title>Analysis of 21 Apiospora genomes using comparative genomics revels a genus with tremendous synthesis potential of carbohydrate active enzymes and secondary metabolites.</title>
        <authorList>
            <person name="Sorensen T."/>
        </authorList>
    </citation>
    <scope>NUCLEOTIDE SEQUENCE [LARGE SCALE GENOMIC DNA]</scope>
    <source>
        <strain evidence="1 2">CBS 83171</strain>
    </source>
</reference>
<accession>A0ABR1W4B4</accession>
<comment type="caution">
    <text evidence="1">The sequence shown here is derived from an EMBL/GenBank/DDBJ whole genome shotgun (WGS) entry which is preliminary data.</text>
</comment>
<sequence>MHRWFRMHRSTERCAELLKQRRFYFLAAKVGDDVKRVYDDAYLTYNRWNHGWDRKKQWKDPRTVKRWMKRVGFKV</sequence>
<protein>
    <recommendedName>
        <fullName evidence="3">Transposase</fullName>
    </recommendedName>
</protein>
<evidence type="ECO:0000313" key="2">
    <source>
        <dbReference type="Proteomes" id="UP001446871"/>
    </source>
</evidence>
<evidence type="ECO:0008006" key="3">
    <source>
        <dbReference type="Google" id="ProtNLM"/>
    </source>
</evidence>
<keyword evidence="2" id="KW-1185">Reference proteome</keyword>
<proteinExistence type="predicted"/>
<evidence type="ECO:0000313" key="1">
    <source>
        <dbReference type="EMBL" id="KAK8078332.1"/>
    </source>
</evidence>
<name>A0ABR1W4B4_9PEZI</name>
<organism evidence="1 2">
    <name type="scientific">Apiospora saccharicola</name>
    <dbReference type="NCBI Taxonomy" id="335842"/>
    <lineage>
        <taxon>Eukaryota</taxon>
        <taxon>Fungi</taxon>
        <taxon>Dikarya</taxon>
        <taxon>Ascomycota</taxon>
        <taxon>Pezizomycotina</taxon>
        <taxon>Sordariomycetes</taxon>
        <taxon>Xylariomycetidae</taxon>
        <taxon>Amphisphaeriales</taxon>
        <taxon>Apiosporaceae</taxon>
        <taxon>Apiospora</taxon>
    </lineage>
</organism>
<gene>
    <name evidence="1" type="ORF">PG996_004502</name>
</gene>
<dbReference type="Proteomes" id="UP001446871">
    <property type="component" value="Unassembled WGS sequence"/>
</dbReference>
<dbReference type="EMBL" id="JAQQWM010000002">
    <property type="protein sequence ID" value="KAK8078332.1"/>
    <property type="molecule type" value="Genomic_DNA"/>
</dbReference>